<evidence type="ECO:0000313" key="14">
    <source>
        <dbReference type="Proteomes" id="UP000823046"/>
    </source>
</evidence>
<dbReference type="Gene3D" id="2.60.40.1730">
    <property type="entry name" value="tricorn interacting facor f3 domain"/>
    <property type="match status" value="1"/>
</dbReference>
<feature type="domain" description="Peptidase M1 alanyl aminopeptidase Ig-like fold" evidence="10">
    <location>
        <begin position="489"/>
        <end position="579"/>
    </location>
</feature>
<sequence>MSATAIVAAPEEVAATENGAFSTAKSSIHAENDGPTRTVTYRKDYKPPSFAIEHVDLYFVLDDNTTVRGTLCIRPSRKVEGKHDLVLNGEDLTCKSVSINGKKLTEGCGYTLTSEQTMIIPYAFLPEDTNVVFTVETEVSFSPQQNLQLMGLYKSGKIYCTQCEAMGFRRITYFLDRPDVMTSFTVHIEADKKACPVMLCNGNHVSTVPLSGDPDRHVAKFDDPYAKPCYLFALVAGDLHKLTDTFQTMSGKSVTLNLFSDSADSDKLTWALECLRMAMKWDEEKFGREYDLEVFNIVCIRDFNMGAMENKGLNIFNASCLLASEETSTDKEFQRVASVVSHEYFHNWTGNRVTCRDWFQITLKEGLTVFREQLFYQDTYSSVVKRIEDVIMLRNHQFPEDSSPLSHPIRPESYVAMDNFYTVTVYEKGAEVIRMYHTLLGKDGFRKGMDLYFERHDGYAVTCDDFRLAMGDACNRDLSQFELWYSQAGTPIVEVVQTEYKKDQKTFSVTLRQHVSSNIPFIIPIQIGLIGRDSKSDLLNPTSQILELTEFTQSFSFTTLEEPLISLLRNFSAPVKLKFEQNDEDLALLLSHDSDGFNRWEAGQKLASKILLERAEKLRGADKDDVKKLEPAPSLFISAFRNCLLANMEDKSAQALVLRLPSIATLKEDMHPIDPHALYLAETSLRKELLEHLEKDMRKVYDELTMPDDYVETLDEKDMSRRRLRNTLLGYLTARADDDAGILAFEHFKKGKNMTDRLAALSCLVNVDGEERELALEEFYLQSRGDPRVVDTWFSVQASANREDAVECVLQLLEHKDFDFVQPNRLRSLVSVFTWQIAFHRIDGAGYRLIADCVIKVDKFNPQIASRLCRNLMNYRKYEDTRKNLMKLQLERIAAVDVLSDDVHEIISKTLNE</sequence>
<keyword evidence="7" id="KW-0862">Zinc</keyword>
<accession>A0ABQ7JF49</accession>
<keyword evidence="6" id="KW-0378">Hydrolase</keyword>
<dbReference type="Pfam" id="PF11940">
    <property type="entry name" value="DUF3458"/>
    <property type="match status" value="1"/>
</dbReference>
<evidence type="ECO:0000256" key="6">
    <source>
        <dbReference type="ARBA" id="ARBA00022801"/>
    </source>
</evidence>
<feature type="domain" description="Aminopeptidase N-like N-terminal" evidence="12">
    <location>
        <begin position="63"/>
        <end position="231"/>
    </location>
</feature>
<evidence type="ECO:0000256" key="1">
    <source>
        <dbReference type="ARBA" id="ARBA00001947"/>
    </source>
</evidence>
<evidence type="ECO:0000259" key="10">
    <source>
        <dbReference type="Pfam" id="PF11940"/>
    </source>
</evidence>
<comment type="similarity">
    <text evidence="2">Belongs to the peptidase M1 family.</text>
</comment>
<dbReference type="Pfam" id="PF01433">
    <property type="entry name" value="Peptidase_M1"/>
    <property type="match status" value="1"/>
</dbReference>
<proteinExistence type="inferred from homology"/>
<dbReference type="SUPFAM" id="SSF55486">
    <property type="entry name" value="Metalloproteases ('zincins'), catalytic domain"/>
    <property type="match status" value="1"/>
</dbReference>
<dbReference type="Gene3D" id="1.10.390.10">
    <property type="entry name" value="Neutral Protease Domain 2"/>
    <property type="match status" value="1"/>
</dbReference>
<dbReference type="InterPro" id="IPR038438">
    <property type="entry name" value="PepN_Ig-like_sf"/>
</dbReference>
<dbReference type="Pfam" id="PF17900">
    <property type="entry name" value="Peptidase_M1_N"/>
    <property type="match status" value="1"/>
</dbReference>
<evidence type="ECO:0000256" key="8">
    <source>
        <dbReference type="ARBA" id="ARBA00023049"/>
    </source>
</evidence>
<comment type="caution">
    <text evidence="13">The sequence shown here is derived from an EMBL/GenBank/DDBJ whole genome shotgun (WGS) entry which is preliminary data.</text>
</comment>
<dbReference type="InterPro" id="IPR001930">
    <property type="entry name" value="Peptidase_M1"/>
</dbReference>
<reference evidence="13 14" key="1">
    <citation type="journal article" date="2020" name="bioRxiv">
        <title>Metabolic contributions of an alphaproteobacterial endosymbiont in the apicomplexan Cardiosporidium cionae.</title>
        <authorList>
            <person name="Hunter E.S."/>
            <person name="Paight C.J."/>
            <person name="Lane C.E."/>
        </authorList>
    </citation>
    <scope>NUCLEOTIDE SEQUENCE [LARGE SCALE GENOMIC DNA]</scope>
    <source>
        <strain evidence="13">ESH_2018</strain>
    </source>
</reference>
<dbReference type="InterPro" id="IPR027268">
    <property type="entry name" value="Peptidase_M4/M1_CTD_sf"/>
</dbReference>
<gene>
    <name evidence="13" type="ORF">IE077_003233</name>
</gene>
<keyword evidence="5" id="KW-0479">Metal-binding</keyword>
<evidence type="ECO:0000256" key="4">
    <source>
        <dbReference type="ARBA" id="ARBA00022670"/>
    </source>
</evidence>
<dbReference type="InterPro" id="IPR014782">
    <property type="entry name" value="Peptidase_M1_dom"/>
</dbReference>
<dbReference type="Gene3D" id="2.60.40.1840">
    <property type="match status" value="1"/>
</dbReference>
<dbReference type="InterPro" id="IPR035414">
    <property type="entry name" value="Peptidase_M1_pepN_Ig-like"/>
</dbReference>
<comment type="cofactor">
    <cofactor evidence="1">
        <name>Zn(2+)</name>
        <dbReference type="ChEBI" id="CHEBI:29105"/>
    </cofactor>
</comment>
<evidence type="ECO:0000256" key="2">
    <source>
        <dbReference type="ARBA" id="ARBA00010136"/>
    </source>
</evidence>
<dbReference type="InterPro" id="IPR024601">
    <property type="entry name" value="Peptidase_M1_pepN_C"/>
</dbReference>
<keyword evidence="4" id="KW-0645">Protease</keyword>
<dbReference type="InterPro" id="IPR045357">
    <property type="entry name" value="Aminopeptidase_N-like_N"/>
</dbReference>
<evidence type="ECO:0000259" key="11">
    <source>
        <dbReference type="Pfam" id="PF17432"/>
    </source>
</evidence>
<dbReference type="GO" id="GO:0004177">
    <property type="term" value="F:aminopeptidase activity"/>
    <property type="evidence" value="ECO:0007669"/>
    <property type="project" value="UniProtKB-KW"/>
</dbReference>
<dbReference type="CDD" id="cd09600">
    <property type="entry name" value="M1_APN"/>
    <property type="match status" value="1"/>
</dbReference>
<keyword evidence="14" id="KW-1185">Reference proteome</keyword>
<dbReference type="PRINTS" id="PR00756">
    <property type="entry name" value="ALADIPTASE"/>
</dbReference>
<feature type="domain" description="Peptidase M1 alanyl aminopeptidase C-terminal" evidence="11">
    <location>
        <begin position="583"/>
        <end position="912"/>
    </location>
</feature>
<dbReference type="InterPro" id="IPR037144">
    <property type="entry name" value="Peptidase_M1_pepN_C_sf"/>
</dbReference>
<evidence type="ECO:0000256" key="5">
    <source>
        <dbReference type="ARBA" id="ARBA00022723"/>
    </source>
</evidence>
<evidence type="ECO:0000259" key="12">
    <source>
        <dbReference type="Pfam" id="PF17900"/>
    </source>
</evidence>
<dbReference type="Pfam" id="PF17432">
    <property type="entry name" value="DUF3458_C"/>
    <property type="match status" value="1"/>
</dbReference>
<feature type="domain" description="Peptidase M1 membrane alanine aminopeptidase" evidence="9">
    <location>
        <begin position="270"/>
        <end position="481"/>
    </location>
</feature>
<evidence type="ECO:0000313" key="13">
    <source>
        <dbReference type="EMBL" id="KAF8822637.1"/>
    </source>
</evidence>
<organism evidence="13 14">
    <name type="scientific">Cardiosporidium cionae</name>
    <dbReference type="NCBI Taxonomy" id="476202"/>
    <lineage>
        <taxon>Eukaryota</taxon>
        <taxon>Sar</taxon>
        <taxon>Alveolata</taxon>
        <taxon>Apicomplexa</taxon>
        <taxon>Aconoidasida</taxon>
        <taxon>Nephromycida</taxon>
        <taxon>Cardiosporidium</taxon>
    </lineage>
</organism>
<keyword evidence="3 13" id="KW-0031">Aminopeptidase</keyword>
<dbReference type="NCBIfam" id="TIGR02414">
    <property type="entry name" value="pepN_proteo"/>
    <property type="match status" value="1"/>
</dbReference>
<dbReference type="InterPro" id="IPR012779">
    <property type="entry name" value="Peptidase_M1_pepN"/>
</dbReference>
<dbReference type="Gene3D" id="1.25.50.10">
    <property type="entry name" value="Peptidase M1, alanyl aminopeptidase, C-terminal domain"/>
    <property type="match status" value="1"/>
</dbReference>
<dbReference type="Proteomes" id="UP000823046">
    <property type="component" value="Unassembled WGS sequence"/>
</dbReference>
<dbReference type="Gene3D" id="3.30.2010.30">
    <property type="match status" value="1"/>
</dbReference>
<dbReference type="PANTHER" id="PTHR46322:SF1">
    <property type="entry name" value="PUROMYCIN-SENSITIVE AMINOPEPTIDASE"/>
    <property type="match status" value="1"/>
</dbReference>
<dbReference type="PANTHER" id="PTHR46322">
    <property type="entry name" value="PUROMYCIN-SENSITIVE AMINOPEPTIDASE"/>
    <property type="match status" value="1"/>
</dbReference>
<evidence type="ECO:0000256" key="7">
    <source>
        <dbReference type="ARBA" id="ARBA00022833"/>
    </source>
</evidence>
<evidence type="ECO:0000259" key="9">
    <source>
        <dbReference type="Pfam" id="PF01433"/>
    </source>
</evidence>
<dbReference type="InterPro" id="IPR042097">
    <property type="entry name" value="Aminopeptidase_N-like_N_sf"/>
</dbReference>
<name>A0ABQ7JF49_9APIC</name>
<dbReference type="EMBL" id="JADAQX010000035">
    <property type="protein sequence ID" value="KAF8822637.1"/>
    <property type="molecule type" value="Genomic_DNA"/>
</dbReference>
<protein>
    <submittedName>
        <fullName evidence="13">Aminopeptidase n</fullName>
    </submittedName>
</protein>
<dbReference type="SUPFAM" id="SSF63737">
    <property type="entry name" value="Leukotriene A4 hydrolase N-terminal domain"/>
    <property type="match status" value="1"/>
</dbReference>
<evidence type="ECO:0000256" key="3">
    <source>
        <dbReference type="ARBA" id="ARBA00022438"/>
    </source>
</evidence>
<keyword evidence="8" id="KW-0482">Metalloprotease</keyword>